<evidence type="ECO:0000313" key="1">
    <source>
        <dbReference type="EMBL" id="SDF68889.1"/>
    </source>
</evidence>
<dbReference type="Gene3D" id="3.40.50.1240">
    <property type="entry name" value="Phosphoglycerate mutase-like"/>
    <property type="match status" value="1"/>
</dbReference>
<dbReference type="SUPFAM" id="SSF53254">
    <property type="entry name" value="Phosphoglycerate mutase-like"/>
    <property type="match status" value="1"/>
</dbReference>
<dbReference type="PANTHER" id="PTHR47623">
    <property type="entry name" value="OS09G0287300 PROTEIN"/>
    <property type="match status" value="1"/>
</dbReference>
<accession>A0A1G7N6B9</accession>
<sequence length="158" mass="17663">MKKLLLIRHAKATHESGYVDFDRPLKQSGMQDAVLMATLLKGQLQIPQIIITSPALRTKTTAEIFANQFKLPAPGEDKRIYEASENSWVKVINGLPNEYDYIGVVGHNPGVSQILYYLTSQLKEMPTCAVAIITFENDTWQSISEEDGKLVHFDSPKG</sequence>
<organism evidence="1 2">
    <name type="scientific">Mucilaginibacter gossypii</name>
    <dbReference type="NCBI Taxonomy" id="551996"/>
    <lineage>
        <taxon>Bacteria</taxon>
        <taxon>Pseudomonadati</taxon>
        <taxon>Bacteroidota</taxon>
        <taxon>Sphingobacteriia</taxon>
        <taxon>Sphingobacteriales</taxon>
        <taxon>Sphingobacteriaceae</taxon>
        <taxon>Mucilaginibacter</taxon>
    </lineage>
</organism>
<dbReference type="PANTHER" id="PTHR47623:SF1">
    <property type="entry name" value="OS09G0287300 PROTEIN"/>
    <property type="match status" value="1"/>
</dbReference>
<dbReference type="AlphaFoldDB" id="A0A1G7N6B9"/>
<keyword evidence="2" id="KW-1185">Reference proteome</keyword>
<dbReference type="CDD" id="cd07067">
    <property type="entry name" value="HP_PGM_like"/>
    <property type="match status" value="1"/>
</dbReference>
<dbReference type="InterPro" id="IPR029033">
    <property type="entry name" value="His_PPase_superfam"/>
</dbReference>
<dbReference type="Proteomes" id="UP000199705">
    <property type="component" value="Unassembled WGS sequence"/>
</dbReference>
<dbReference type="Pfam" id="PF00300">
    <property type="entry name" value="His_Phos_1"/>
    <property type="match status" value="1"/>
</dbReference>
<dbReference type="RefSeq" id="WP_091162280.1">
    <property type="nucleotide sequence ID" value="NZ_FNCG01000001.1"/>
</dbReference>
<protein>
    <submittedName>
        <fullName evidence="1">Phosphohistidine phosphatase</fullName>
    </submittedName>
</protein>
<dbReference type="STRING" id="551996.SAMN05192573_101130"/>
<dbReference type="EMBL" id="FNCG01000001">
    <property type="protein sequence ID" value="SDF68889.1"/>
    <property type="molecule type" value="Genomic_DNA"/>
</dbReference>
<reference evidence="2" key="1">
    <citation type="submission" date="2016-10" db="EMBL/GenBank/DDBJ databases">
        <authorList>
            <person name="Varghese N."/>
            <person name="Submissions S."/>
        </authorList>
    </citation>
    <scope>NUCLEOTIDE SEQUENCE [LARGE SCALE GENOMIC DNA]</scope>
    <source>
        <strain evidence="2">Gh-67</strain>
    </source>
</reference>
<dbReference type="InterPro" id="IPR013078">
    <property type="entry name" value="His_Pase_superF_clade-1"/>
</dbReference>
<name>A0A1G7N6B9_9SPHI</name>
<evidence type="ECO:0000313" key="2">
    <source>
        <dbReference type="Proteomes" id="UP000199705"/>
    </source>
</evidence>
<proteinExistence type="predicted"/>
<gene>
    <name evidence="1" type="ORF">SAMN05192573_101130</name>
</gene>